<dbReference type="PANTHER" id="PTHR43130:SF2">
    <property type="entry name" value="DJ-1_PFPI DOMAIN-CONTAINING PROTEIN"/>
    <property type="match status" value="1"/>
</dbReference>
<organism evidence="2 3">
    <name type="scientific">Streptoalloteichus hindustanus</name>
    <dbReference type="NCBI Taxonomy" id="2017"/>
    <lineage>
        <taxon>Bacteria</taxon>
        <taxon>Bacillati</taxon>
        <taxon>Actinomycetota</taxon>
        <taxon>Actinomycetes</taxon>
        <taxon>Pseudonocardiales</taxon>
        <taxon>Pseudonocardiaceae</taxon>
        <taxon>Streptoalloteichus</taxon>
    </lineage>
</organism>
<dbReference type="CDD" id="cd03139">
    <property type="entry name" value="GATase1_PfpI_2"/>
    <property type="match status" value="1"/>
</dbReference>
<dbReference type="InterPro" id="IPR006311">
    <property type="entry name" value="TAT_signal"/>
</dbReference>
<dbReference type="InterPro" id="IPR002818">
    <property type="entry name" value="DJ-1/PfpI"/>
</dbReference>
<sequence>MGSSRRDVLRAAAVGGVGLGLTALGAPAHAEGAEPPRQDQRGKGPRIGILLYEGFSVLDPTGPAEVLSRLPGATVTMIAERPGLVRTDTGDIALLAERSIAQVRDLDVLLVPGGSEKAVLRVFENPRLLDWIRRVHQRTRWTTSVCTGSMILGKAGLLNGLRATTYWAGKDYLETLGATFVKARYVRDGKIITSAGVSAGQDMALYLASLLTDDRTAQAVQLGIEYDPHPPFDTGSPDKADPELRALALKLLADSQV</sequence>
<dbReference type="PANTHER" id="PTHR43130">
    <property type="entry name" value="ARAC-FAMILY TRANSCRIPTIONAL REGULATOR"/>
    <property type="match status" value="1"/>
</dbReference>
<dbReference type="Gene3D" id="3.40.50.880">
    <property type="match status" value="1"/>
</dbReference>
<gene>
    <name evidence="2" type="ORF">SAMN05444320_10549</name>
</gene>
<dbReference type="InterPro" id="IPR052158">
    <property type="entry name" value="INH-QAR"/>
</dbReference>
<dbReference type="AlphaFoldDB" id="A0A1M5EMC2"/>
<dbReference type="InterPro" id="IPR019546">
    <property type="entry name" value="TAT_signal_bac_arc"/>
</dbReference>
<feature type="domain" description="DJ-1/PfpI" evidence="1">
    <location>
        <begin position="46"/>
        <end position="207"/>
    </location>
</feature>
<reference evidence="2 3" key="1">
    <citation type="submission" date="2016-11" db="EMBL/GenBank/DDBJ databases">
        <authorList>
            <person name="Jaros S."/>
            <person name="Januszkiewicz K."/>
            <person name="Wedrychowicz H."/>
        </authorList>
    </citation>
    <scope>NUCLEOTIDE SEQUENCE [LARGE SCALE GENOMIC DNA]</scope>
    <source>
        <strain evidence="2 3">DSM 44523</strain>
    </source>
</reference>
<keyword evidence="3" id="KW-1185">Reference proteome</keyword>
<dbReference type="Pfam" id="PF01965">
    <property type="entry name" value="DJ-1_PfpI"/>
    <property type="match status" value="1"/>
</dbReference>
<dbReference type="PROSITE" id="PS51318">
    <property type="entry name" value="TAT"/>
    <property type="match status" value="1"/>
</dbReference>
<dbReference type="SUPFAM" id="SSF52317">
    <property type="entry name" value="Class I glutamine amidotransferase-like"/>
    <property type="match status" value="1"/>
</dbReference>
<dbReference type="OrthoDB" id="4265717at2"/>
<proteinExistence type="predicted"/>
<accession>A0A1M5EMC2</accession>
<dbReference type="NCBIfam" id="TIGR01409">
    <property type="entry name" value="TAT_signal_seq"/>
    <property type="match status" value="1"/>
</dbReference>
<evidence type="ECO:0000259" key="1">
    <source>
        <dbReference type="Pfam" id="PF01965"/>
    </source>
</evidence>
<dbReference type="Proteomes" id="UP000184501">
    <property type="component" value="Unassembled WGS sequence"/>
</dbReference>
<dbReference type="InterPro" id="IPR029062">
    <property type="entry name" value="Class_I_gatase-like"/>
</dbReference>
<evidence type="ECO:0000313" key="3">
    <source>
        <dbReference type="Proteomes" id="UP000184501"/>
    </source>
</evidence>
<dbReference type="EMBL" id="FQVN01000005">
    <property type="protein sequence ID" value="SHF80438.1"/>
    <property type="molecule type" value="Genomic_DNA"/>
</dbReference>
<dbReference type="RefSeq" id="WP_073484034.1">
    <property type="nucleotide sequence ID" value="NZ_FQVN01000005.1"/>
</dbReference>
<dbReference type="GO" id="GO:0006355">
    <property type="term" value="P:regulation of DNA-templated transcription"/>
    <property type="evidence" value="ECO:0007669"/>
    <property type="project" value="TreeGrafter"/>
</dbReference>
<evidence type="ECO:0000313" key="2">
    <source>
        <dbReference type="EMBL" id="SHF80438.1"/>
    </source>
</evidence>
<protein>
    <submittedName>
        <fullName evidence="2">Tat (Twin-arginine translocation) pathway signal sequence</fullName>
    </submittedName>
</protein>
<name>A0A1M5EMC2_STRHI</name>